<keyword evidence="5" id="KW-0472">Membrane</keyword>
<feature type="chain" id="PRO_5046113477" evidence="6">
    <location>
        <begin position="24"/>
        <end position="409"/>
    </location>
</feature>
<dbReference type="RefSeq" id="WP_262399710.1">
    <property type="nucleotide sequence ID" value="NZ_JACRTB010000009.1"/>
</dbReference>
<keyword evidence="2" id="KW-0813">Transport</keyword>
<protein>
    <submittedName>
        <fullName evidence="7">Spermidine/putrescine ABC transporter substrate-binding protein</fullName>
    </submittedName>
</protein>
<gene>
    <name evidence="7" type="ORF">H8717_07035</name>
</gene>
<accession>A0ABR7NIY5</accession>
<evidence type="ECO:0000256" key="4">
    <source>
        <dbReference type="ARBA" id="ARBA00022764"/>
    </source>
</evidence>
<keyword evidence="3 6" id="KW-0732">Signal</keyword>
<dbReference type="Gene3D" id="3.40.190.10">
    <property type="entry name" value="Periplasmic binding protein-like II"/>
    <property type="match status" value="2"/>
</dbReference>
<reference evidence="7 8" key="1">
    <citation type="submission" date="2020-08" db="EMBL/GenBank/DDBJ databases">
        <title>Genome public.</title>
        <authorList>
            <person name="Liu C."/>
            <person name="Sun Q."/>
        </authorList>
    </citation>
    <scope>NUCLEOTIDE SEQUENCE [LARGE SCALE GENOMIC DNA]</scope>
    <source>
        <strain evidence="7 8">BX1</strain>
    </source>
</reference>
<proteinExistence type="predicted"/>
<organism evidence="7 8">
    <name type="scientific">Yanshouia hominis</name>
    <dbReference type="NCBI Taxonomy" id="2763673"/>
    <lineage>
        <taxon>Bacteria</taxon>
        <taxon>Bacillati</taxon>
        <taxon>Bacillota</taxon>
        <taxon>Clostridia</taxon>
        <taxon>Eubacteriales</taxon>
        <taxon>Oscillospiraceae</taxon>
        <taxon>Yanshouia</taxon>
    </lineage>
</organism>
<evidence type="ECO:0000313" key="8">
    <source>
        <dbReference type="Proteomes" id="UP000658131"/>
    </source>
</evidence>
<dbReference type="EMBL" id="JACRTB010000009">
    <property type="protein sequence ID" value="MBC8576160.1"/>
    <property type="molecule type" value="Genomic_DNA"/>
</dbReference>
<dbReference type="InterPro" id="IPR006059">
    <property type="entry name" value="SBP"/>
</dbReference>
<evidence type="ECO:0000256" key="5">
    <source>
        <dbReference type="SAM" id="Phobius"/>
    </source>
</evidence>
<feature type="transmembrane region" description="Helical" evidence="5">
    <location>
        <begin position="377"/>
        <end position="398"/>
    </location>
</feature>
<feature type="signal peptide" evidence="6">
    <location>
        <begin position="1"/>
        <end position="23"/>
    </location>
</feature>
<dbReference type="PIRSF" id="PIRSF019574">
    <property type="entry name" value="Periplasmic_polyamine_BP"/>
    <property type="match status" value="1"/>
</dbReference>
<dbReference type="PANTHER" id="PTHR30222">
    <property type="entry name" value="SPERMIDINE/PUTRESCINE-BINDING PERIPLASMIC PROTEIN"/>
    <property type="match status" value="1"/>
</dbReference>
<dbReference type="CDD" id="cd13590">
    <property type="entry name" value="PBP2_PotD_PotF_like"/>
    <property type="match status" value="1"/>
</dbReference>
<dbReference type="InterPro" id="IPR001188">
    <property type="entry name" value="Sperm_putr-bd"/>
</dbReference>
<evidence type="ECO:0000256" key="6">
    <source>
        <dbReference type="SAM" id="SignalP"/>
    </source>
</evidence>
<evidence type="ECO:0000313" key="7">
    <source>
        <dbReference type="EMBL" id="MBC8576160.1"/>
    </source>
</evidence>
<keyword evidence="8" id="KW-1185">Reference proteome</keyword>
<dbReference type="PRINTS" id="PR00909">
    <property type="entry name" value="SPERMDNBNDNG"/>
</dbReference>
<dbReference type="PANTHER" id="PTHR30222:SF17">
    <property type="entry name" value="SPERMIDINE_PUTRESCINE-BINDING PERIPLASMIC PROTEIN"/>
    <property type="match status" value="1"/>
</dbReference>
<dbReference type="SUPFAM" id="SSF53850">
    <property type="entry name" value="Periplasmic binding protein-like II"/>
    <property type="match status" value="1"/>
</dbReference>
<keyword evidence="4" id="KW-0574">Periplasm</keyword>
<dbReference type="Pfam" id="PF13416">
    <property type="entry name" value="SBP_bac_8"/>
    <property type="match status" value="1"/>
</dbReference>
<name>A0ABR7NIY5_9FIRM</name>
<comment type="caution">
    <text evidence="7">The sequence shown here is derived from an EMBL/GenBank/DDBJ whole genome shotgun (WGS) entry which is preliminary data.</text>
</comment>
<comment type="subcellular location">
    <subcellularLocation>
        <location evidence="1">Periplasm</location>
    </subcellularLocation>
</comment>
<dbReference type="Proteomes" id="UP000658131">
    <property type="component" value="Unassembled WGS sequence"/>
</dbReference>
<keyword evidence="5" id="KW-0812">Transmembrane</keyword>
<sequence>MKKIFAAALAAALALLGSVSVLAFDHQAMFEGMDADYYTRFQGQDISINVYNWGEYISNGEDDSLDVNAAFEELTGIKVNYTFYATNEELYAKLRAGGSNYDVIIPSDYMIGRMVKEDMLEPLNKENIPNLQYIDPSLLGMPYDPDTAYSIPYTWGTVVLIYNTTLVSPDTDVETWDLLWNEDYKGNILMFNNPRDAYGIALKKLGFPLNPENQEQIDKATALLKEQKPLVQAYVMDEIFDKMAAGEAAVAPYYAGDALTMIDDNPDLAASFPREGTNIFVDGMCIPKGAKQKEAAEMYINFMCEPEVGAANCEYIGYSTPNTASLELLDAEITSNPTAYPSREVISNATYFSALSDDLNKALDAGWKELLADDESFTFWLVPALLLVAVIASVAVVVRKARKKKRESY</sequence>
<keyword evidence="5" id="KW-1133">Transmembrane helix</keyword>
<evidence type="ECO:0000256" key="2">
    <source>
        <dbReference type="ARBA" id="ARBA00022448"/>
    </source>
</evidence>
<evidence type="ECO:0000256" key="3">
    <source>
        <dbReference type="ARBA" id="ARBA00022729"/>
    </source>
</evidence>
<evidence type="ECO:0000256" key="1">
    <source>
        <dbReference type="ARBA" id="ARBA00004418"/>
    </source>
</evidence>